<keyword evidence="6 8" id="KW-1133">Transmembrane helix</keyword>
<feature type="domain" description="Sodium/calcium exchanger membrane region" evidence="10">
    <location>
        <begin position="570"/>
        <end position="728"/>
    </location>
</feature>
<comment type="subcellular location">
    <subcellularLocation>
        <location evidence="1">Membrane</location>
        <topology evidence="1">Multi-pass membrane protein</topology>
    </subcellularLocation>
</comment>
<feature type="transmembrane region" description="Helical" evidence="8">
    <location>
        <begin position="536"/>
        <end position="555"/>
    </location>
</feature>
<evidence type="ECO:0000256" key="7">
    <source>
        <dbReference type="ARBA" id="ARBA00023136"/>
    </source>
</evidence>
<feature type="transmembrane region" description="Helical" evidence="8">
    <location>
        <begin position="392"/>
        <end position="415"/>
    </location>
</feature>
<evidence type="ECO:0000256" key="9">
    <source>
        <dbReference type="SAM" id="SignalP"/>
    </source>
</evidence>
<feature type="chain" id="PRO_5013085352" evidence="9">
    <location>
        <begin position="16"/>
        <end position="746"/>
    </location>
</feature>
<evidence type="ECO:0000259" key="10">
    <source>
        <dbReference type="Pfam" id="PF01699"/>
    </source>
</evidence>
<feature type="transmembrane region" description="Helical" evidence="8">
    <location>
        <begin position="682"/>
        <end position="703"/>
    </location>
</feature>
<keyword evidence="3" id="KW-0050">Antiport</keyword>
<evidence type="ECO:0000256" key="3">
    <source>
        <dbReference type="ARBA" id="ARBA00022449"/>
    </source>
</evidence>
<organism evidence="11 12">
    <name type="scientific">Trachymyrmex cornetzi</name>
    <dbReference type="NCBI Taxonomy" id="471704"/>
    <lineage>
        <taxon>Eukaryota</taxon>
        <taxon>Metazoa</taxon>
        <taxon>Ecdysozoa</taxon>
        <taxon>Arthropoda</taxon>
        <taxon>Hexapoda</taxon>
        <taxon>Insecta</taxon>
        <taxon>Pterygota</taxon>
        <taxon>Neoptera</taxon>
        <taxon>Endopterygota</taxon>
        <taxon>Hymenoptera</taxon>
        <taxon>Apocrita</taxon>
        <taxon>Aculeata</taxon>
        <taxon>Formicoidea</taxon>
        <taxon>Formicidae</taxon>
        <taxon>Myrmicinae</taxon>
        <taxon>Trachymyrmex</taxon>
    </lineage>
</organism>
<dbReference type="Proteomes" id="UP000078492">
    <property type="component" value="Unassembled WGS sequence"/>
</dbReference>
<dbReference type="PANTHER" id="PTHR12266">
    <property type="entry name" value="NA+/CA2+ K+ INDEPENDENT EXCHANGER"/>
    <property type="match status" value="1"/>
</dbReference>
<accession>A0A151J9F6</accession>
<proteinExistence type="predicted"/>
<evidence type="ECO:0000256" key="4">
    <source>
        <dbReference type="ARBA" id="ARBA00022568"/>
    </source>
</evidence>
<evidence type="ECO:0000256" key="5">
    <source>
        <dbReference type="ARBA" id="ARBA00022692"/>
    </source>
</evidence>
<evidence type="ECO:0000256" key="6">
    <source>
        <dbReference type="ARBA" id="ARBA00022989"/>
    </source>
</evidence>
<dbReference type="PANTHER" id="PTHR12266:SF0">
    <property type="entry name" value="MITOCHONDRIAL SODIUM_CALCIUM EXCHANGER PROTEIN"/>
    <property type="match status" value="1"/>
</dbReference>
<evidence type="ECO:0000313" key="12">
    <source>
        <dbReference type="Proteomes" id="UP000078492"/>
    </source>
</evidence>
<dbReference type="InterPro" id="IPR004837">
    <property type="entry name" value="NaCa_Exmemb"/>
</dbReference>
<feature type="transmembrane region" description="Helical" evidence="8">
    <location>
        <begin position="567"/>
        <end position="584"/>
    </location>
</feature>
<dbReference type="GO" id="GO:0005432">
    <property type="term" value="F:calcium:sodium antiporter activity"/>
    <property type="evidence" value="ECO:0007669"/>
    <property type="project" value="TreeGrafter"/>
</dbReference>
<dbReference type="STRING" id="471704.A0A151J9F6"/>
<dbReference type="Gene3D" id="1.20.1420.30">
    <property type="entry name" value="NCX, central ion-binding region"/>
    <property type="match status" value="2"/>
</dbReference>
<feature type="domain" description="Sodium/calcium exchanger membrane region" evidence="10">
    <location>
        <begin position="217"/>
        <end position="338"/>
    </location>
</feature>
<feature type="transmembrane region" description="Helical" evidence="8">
    <location>
        <begin position="715"/>
        <end position="735"/>
    </location>
</feature>
<dbReference type="EMBL" id="KQ979403">
    <property type="protein sequence ID" value="KYN21700.1"/>
    <property type="molecule type" value="Genomic_DNA"/>
</dbReference>
<feature type="transmembrane region" description="Helical" evidence="8">
    <location>
        <begin position="262"/>
        <end position="284"/>
    </location>
</feature>
<feature type="transmembrane region" description="Helical" evidence="8">
    <location>
        <begin position="644"/>
        <end position="666"/>
    </location>
</feature>
<sequence>MSLIMIVCLLGAVDEARILAVFPLHDVKSHYNVYKPLLKRLLELTVRTDFHESILSHEMKKIIDMKEHFDLLAIKIFATRNLENSSYIPNIFSSYTGELRKSEVFIFRYRATAHRKKLIHEGHEKSTLSYYSDDCSYVWQVSAAERCEWVRNTEDCYSDSVIQYTVLLFCYFRSENMALFVGGLALILFWLLYLFLILGTTADNFSINDSLRRFYSSFCPALAVIASVMHLSDSIAGVTILAFGNGAPDIFTSLVSRGDEAIIMFTELIGAGVFVTSMIAGSVAITKPFKVSLRSLMRDACFYIVSVCWINYVVWDEMVYLWEAISFILVYILFIVVVVIMQVYDTREETLKTRIPSVPDPDILHTYLANRDTGAIPKIPGRSRPFGLHAKLVCSCFEIFIYDLISIFLCTHIYLYGLDIAIATELERAKIRSGSVQLSPEISDYVSDRPRGLFKEFLYDVNPISKEDWKKSGILFKIVLIVRSPVMLLLQLFIPVVNPTVEKEGWSKLLNCFQLCVTPTIALFLLNVWQTTFGNLPVMPLFLVVGSIIGVIVFLTTHVDRVPKFHNIFAFFGFLAAMLTVYLVAGEVMAVLQCIGYACSISDAMLGITFLAWGNSIGVYQLNHCLDLIANVAITRRGFPRMGYAACFGGPMFNTLLGLGLTYGIAAATDPEQQTKIRISDMAPGCLAFLLCSLVATIIYLNITGSTARCSYGGLLYSIYFAFILIQFLSEFHVIHPLGTDHRPDV</sequence>
<keyword evidence="4" id="KW-0109">Calcium transport</keyword>
<feature type="signal peptide" evidence="9">
    <location>
        <begin position="1"/>
        <end position="15"/>
    </location>
</feature>
<feature type="transmembrane region" description="Helical" evidence="8">
    <location>
        <begin position="474"/>
        <end position="497"/>
    </location>
</feature>
<protein>
    <submittedName>
        <fullName evidence="11">Putative sodium/calcium exchanger 7</fullName>
    </submittedName>
</protein>
<dbReference type="InterPro" id="IPR051359">
    <property type="entry name" value="CaCA_antiporter"/>
</dbReference>
<keyword evidence="12" id="KW-1185">Reference proteome</keyword>
<dbReference type="GO" id="GO:0016020">
    <property type="term" value="C:membrane"/>
    <property type="evidence" value="ECO:0007669"/>
    <property type="project" value="UniProtKB-SubCell"/>
</dbReference>
<evidence type="ECO:0000256" key="1">
    <source>
        <dbReference type="ARBA" id="ARBA00004141"/>
    </source>
</evidence>
<feature type="transmembrane region" description="Helical" evidence="8">
    <location>
        <begin position="296"/>
        <end position="314"/>
    </location>
</feature>
<feature type="transmembrane region" description="Helical" evidence="8">
    <location>
        <begin position="218"/>
        <end position="242"/>
    </location>
</feature>
<dbReference type="Pfam" id="PF01699">
    <property type="entry name" value="Na_Ca_ex"/>
    <property type="match status" value="2"/>
</dbReference>
<keyword evidence="7 8" id="KW-0472">Membrane</keyword>
<gene>
    <name evidence="11" type="ORF">ALC57_05902</name>
</gene>
<feature type="transmembrane region" description="Helical" evidence="8">
    <location>
        <begin position="177"/>
        <end position="198"/>
    </location>
</feature>
<dbReference type="InterPro" id="IPR044880">
    <property type="entry name" value="NCX_ion-bd_dom_sf"/>
</dbReference>
<name>A0A151J9F6_9HYME</name>
<evidence type="ECO:0000313" key="11">
    <source>
        <dbReference type="EMBL" id="KYN21700.1"/>
    </source>
</evidence>
<reference evidence="11 12" key="1">
    <citation type="submission" date="2015-09" db="EMBL/GenBank/DDBJ databases">
        <title>Trachymyrmex cornetzi WGS genome.</title>
        <authorList>
            <person name="Nygaard S."/>
            <person name="Hu H."/>
            <person name="Boomsma J."/>
            <person name="Zhang G."/>
        </authorList>
    </citation>
    <scope>NUCLEOTIDE SEQUENCE [LARGE SCALE GENOMIC DNA]</scope>
    <source>
        <strain evidence="11">Tcor2-1</strain>
        <tissue evidence="11">Whole body</tissue>
    </source>
</reference>
<keyword evidence="4" id="KW-0106">Calcium</keyword>
<keyword evidence="4" id="KW-0406">Ion transport</keyword>
<dbReference type="GO" id="GO:0006874">
    <property type="term" value="P:intracellular calcium ion homeostasis"/>
    <property type="evidence" value="ECO:0007669"/>
    <property type="project" value="TreeGrafter"/>
</dbReference>
<keyword evidence="9" id="KW-0732">Signal</keyword>
<evidence type="ECO:0000256" key="8">
    <source>
        <dbReference type="SAM" id="Phobius"/>
    </source>
</evidence>
<evidence type="ECO:0000256" key="2">
    <source>
        <dbReference type="ARBA" id="ARBA00022448"/>
    </source>
</evidence>
<dbReference type="AlphaFoldDB" id="A0A151J9F6"/>
<feature type="transmembrane region" description="Helical" evidence="8">
    <location>
        <begin position="509"/>
        <end position="530"/>
    </location>
</feature>
<keyword evidence="2" id="KW-0813">Transport</keyword>
<keyword evidence="5 8" id="KW-0812">Transmembrane</keyword>
<feature type="transmembrane region" description="Helical" evidence="8">
    <location>
        <begin position="320"/>
        <end position="344"/>
    </location>
</feature>